<dbReference type="EMBL" id="JAPZBS010000005">
    <property type="protein sequence ID" value="KAJ5371534.1"/>
    <property type="molecule type" value="Genomic_DNA"/>
</dbReference>
<proteinExistence type="inferred from homology"/>
<dbReference type="AlphaFoldDB" id="A0A9W9S5V6"/>
<evidence type="ECO:0000256" key="4">
    <source>
        <dbReference type="ARBA" id="ARBA00022827"/>
    </source>
</evidence>
<keyword evidence="3" id="KW-0285">Flavoprotein</keyword>
<gene>
    <name evidence="5" type="ORF">N7496_007626</name>
</gene>
<dbReference type="InterPro" id="IPR051209">
    <property type="entry name" value="FAD-bind_Monooxygenase_sf"/>
</dbReference>
<comment type="caution">
    <text evidence="5">The sequence shown here is derived from an EMBL/GenBank/DDBJ whole genome shotgun (WGS) entry which is preliminary data.</text>
</comment>
<evidence type="ECO:0000256" key="2">
    <source>
        <dbReference type="ARBA" id="ARBA00010139"/>
    </source>
</evidence>
<name>A0A9W9S5V6_9EURO</name>
<accession>A0A9W9S5V6</accession>
<evidence type="ECO:0000313" key="5">
    <source>
        <dbReference type="EMBL" id="KAJ5371534.1"/>
    </source>
</evidence>
<dbReference type="PANTHER" id="PTHR42877:SF5">
    <property type="entry name" value="L-ORNITHINE N(5)-MONOOXYGENASE-RELATED"/>
    <property type="match status" value="1"/>
</dbReference>
<evidence type="ECO:0000256" key="3">
    <source>
        <dbReference type="ARBA" id="ARBA00022630"/>
    </source>
</evidence>
<keyword evidence="6" id="KW-1185">Reference proteome</keyword>
<dbReference type="InterPro" id="IPR036188">
    <property type="entry name" value="FAD/NAD-bd_sf"/>
</dbReference>
<reference evidence="5" key="2">
    <citation type="journal article" date="2023" name="IMA Fungus">
        <title>Comparative genomic study of the Penicillium genus elucidates a diverse pangenome and 15 lateral gene transfer events.</title>
        <authorList>
            <person name="Petersen C."/>
            <person name="Sorensen T."/>
            <person name="Nielsen M.R."/>
            <person name="Sondergaard T.E."/>
            <person name="Sorensen J.L."/>
            <person name="Fitzpatrick D.A."/>
            <person name="Frisvad J.C."/>
            <person name="Nielsen K.L."/>
        </authorList>
    </citation>
    <scope>NUCLEOTIDE SEQUENCE</scope>
    <source>
        <strain evidence="5">IBT 29864</strain>
    </source>
</reference>
<comment type="similarity">
    <text evidence="2">Belongs to the FAD-binding monooxygenase family.</text>
</comment>
<protein>
    <submittedName>
        <fullName evidence="5">Uncharacterized protein</fullName>
    </submittedName>
</protein>
<dbReference type="Proteomes" id="UP001147782">
    <property type="component" value="Unassembled WGS sequence"/>
</dbReference>
<evidence type="ECO:0000256" key="1">
    <source>
        <dbReference type="ARBA" id="ARBA00001974"/>
    </source>
</evidence>
<dbReference type="GeneID" id="81439734"/>
<comment type="cofactor">
    <cofactor evidence="1">
        <name>FAD</name>
        <dbReference type="ChEBI" id="CHEBI:57692"/>
    </cofactor>
</comment>
<keyword evidence="4" id="KW-0274">FAD</keyword>
<dbReference type="RefSeq" id="XP_056555968.1">
    <property type="nucleotide sequence ID" value="XM_056700555.1"/>
</dbReference>
<organism evidence="5 6">
    <name type="scientific">Penicillium cataractarum</name>
    <dbReference type="NCBI Taxonomy" id="2100454"/>
    <lineage>
        <taxon>Eukaryota</taxon>
        <taxon>Fungi</taxon>
        <taxon>Dikarya</taxon>
        <taxon>Ascomycota</taxon>
        <taxon>Pezizomycotina</taxon>
        <taxon>Eurotiomycetes</taxon>
        <taxon>Eurotiomycetidae</taxon>
        <taxon>Eurotiales</taxon>
        <taxon>Aspergillaceae</taxon>
        <taxon>Penicillium</taxon>
    </lineage>
</organism>
<sequence length="81" mass="9241">MVLLFTTDLLCLATETNIMLKDPECAVDILAVFYSLSFALNPNFSKVFPPHAEILEYSNSIAERFDVNRYIVTNTEWEGAY</sequence>
<dbReference type="Gene3D" id="3.50.50.60">
    <property type="entry name" value="FAD/NAD(P)-binding domain"/>
    <property type="match status" value="1"/>
</dbReference>
<reference evidence="5" key="1">
    <citation type="submission" date="2022-11" db="EMBL/GenBank/DDBJ databases">
        <authorList>
            <person name="Petersen C."/>
        </authorList>
    </citation>
    <scope>NUCLEOTIDE SEQUENCE</scope>
    <source>
        <strain evidence="5">IBT 29864</strain>
    </source>
</reference>
<evidence type="ECO:0000313" key="6">
    <source>
        <dbReference type="Proteomes" id="UP001147782"/>
    </source>
</evidence>
<dbReference type="OrthoDB" id="74360at2759"/>
<dbReference type="PANTHER" id="PTHR42877">
    <property type="entry name" value="L-ORNITHINE N(5)-MONOOXYGENASE-RELATED"/>
    <property type="match status" value="1"/>
</dbReference>